<keyword evidence="4" id="KW-1185">Reference proteome</keyword>
<dbReference type="AlphaFoldDB" id="A0A6P9AM88"/>
<dbReference type="GeneID" id="117654284"/>
<organism evidence="5">
    <name type="scientific">Thrips palmi</name>
    <name type="common">Melon thrips</name>
    <dbReference type="NCBI Taxonomy" id="161013"/>
    <lineage>
        <taxon>Eukaryota</taxon>
        <taxon>Metazoa</taxon>
        <taxon>Ecdysozoa</taxon>
        <taxon>Arthropoda</taxon>
        <taxon>Hexapoda</taxon>
        <taxon>Insecta</taxon>
        <taxon>Pterygota</taxon>
        <taxon>Neoptera</taxon>
        <taxon>Paraneoptera</taxon>
        <taxon>Thysanoptera</taxon>
        <taxon>Terebrantia</taxon>
        <taxon>Thripoidea</taxon>
        <taxon>Thripidae</taxon>
        <taxon>Thrips</taxon>
    </lineage>
</organism>
<dbReference type="GO" id="GO:0005829">
    <property type="term" value="C:cytosol"/>
    <property type="evidence" value="ECO:0007669"/>
    <property type="project" value="TreeGrafter"/>
</dbReference>
<dbReference type="PANTHER" id="PTHR10353:SF122">
    <property type="entry name" value="6-PHOSPHO-BETA-GLUCOSIDASE ASCB-RELATED"/>
    <property type="match status" value="1"/>
</dbReference>
<dbReference type="GO" id="GO:0008422">
    <property type="term" value="F:beta-glucosidase activity"/>
    <property type="evidence" value="ECO:0007669"/>
    <property type="project" value="TreeGrafter"/>
</dbReference>
<dbReference type="PANTHER" id="PTHR10353">
    <property type="entry name" value="GLYCOSYL HYDROLASE"/>
    <property type="match status" value="1"/>
</dbReference>
<evidence type="ECO:0000313" key="5">
    <source>
        <dbReference type="RefSeq" id="XP_034256691.1"/>
    </source>
</evidence>
<name>A0A6P9AM88_THRPL</name>
<reference evidence="5" key="1">
    <citation type="submission" date="2025-08" db="UniProtKB">
        <authorList>
            <consortium name="RefSeq"/>
        </authorList>
    </citation>
    <scope>IDENTIFICATION</scope>
    <source>
        <tissue evidence="5">Total insect</tissue>
    </source>
</reference>
<proteinExistence type="inferred from homology"/>
<evidence type="ECO:0000256" key="2">
    <source>
        <dbReference type="RuleBase" id="RU003690"/>
    </source>
</evidence>
<dbReference type="Pfam" id="PF00232">
    <property type="entry name" value="Glyco_hydro_1"/>
    <property type="match status" value="1"/>
</dbReference>
<dbReference type="SUPFAM" id="SSF51445">
    <property type="entry name" value="(Trans)glycosidases"/>
    <property type="match status" value="1"/>
</dbReference>
<dbReference type="KEGG" id="tpal:117654284"/>
<dbReference type="Proteomes" id="UP000515158">
    <property type="component" value="Unplaced"/>
</dbReference>
<dbReference type="InterPro" id="IPR001360">
    <property type="entry name" value="Glyco_hydro_1"/>
</dbReference>
<dbReference type="RefSeq" id="XP_034256691.1">
    <property type="nucleotide sequence ID" value="XM_034400800.1"/>
</dbReference>
<comment type="similarity">
    <text evidence="2">Belongs to the glycosyl hydrolase 1 family.</text>
</comment>
<dbReference type="PRINTS" id="PR00131">
    <property type="entry name" value="GLHYDRLASE1"/>
</dbReference>
<feature type="chain" id="PRO_5027610339" evidence="3">
    <location>
        <begin position="18"/>
        <end position="503"/>
    </location>
</feature>
<keyword evidence="1" id="KW-0326">Glycosidase</keyword>
<dbReference type="InParanoid" id="A0A6P9AM88"/>
<keyword evidence="3" id="KW-0732">Signal</keyword>
<dbReference type="InterPro" id="IPR017853">
    <property type="entry name" value="GH"/>
</dbReference>
<keyword evidence="1" id="KW-0378">Hydrolase</keyword>
<evidence type="ECO:0000256" key="1">
    <source>
        <dbReference type="ARBA" id="ARBA00023295"/>
    </source>
</evidence>
<feature type="signal peptide" evidence="3">
    <location>
        <begin position="1"/>
        <end position="17"/>
    </location>
</feature>
<dbReference type="GO" id="GO:0016052">
    <property type="term" value="P:carbohydrate catabolic process"/>
    <property type="evidence" value="ECO:0007669"/>
    <property type="project" value="TreeGrafter"/>
</dbReference>
<dbReference type="OrthoDB" id="65569at2759"/>
<evidence type="ECO:0000256" key="3">
    <source>
        <dbReference type="SAM" id="SignalP"/>
    </source>
</evidence>
<dbReference type="Gene3D" id="3.20.20.80">
    <property type="entry name" value="Glycosidases"/>
    <property type="match status" value="1"/>
</dbReference>
<gene>
    <name evidence="5" type="primary">LOC117654284</name>
</gene>
<evidence type="ECO:0000313" key="4">
    <source>
        <dbReference type="Proteomes" id="UP000515158"/>
    </source>
</evidence>
<sequence>MAVLILVLLALAAGGHAAVLSGNDDELYAVPDGLLIGAGVSAFQTEGAWNEEGKAESAADHLFRTGNLTSMGVTDPHLQDRAADSYHRYKEDIRMAAELKLKLYRFSLSWSRLLPTANAAEPNPQGVDFYRNFISEILRYNMTPLATLYHFDHPQILEDQFHGWQSPQMVVKFKEYAEFVFKEFGSMVPLWVTLNEPNMYCSYFPSMFIAGGLYKPEDQNWYSCIRHAILGHAEAYHAFKAARLQGQIGFSAVLMTGYPNTTRAEDVYAAAAYNSLQAGVVLDPVVYGDYSQLTKEILGSKLVPFSEEEKKLIKGSTDFLGYNIYDGGSVSWQNPNASSGDPTPFNGSPLQEVRFFITQRSKSLIDFYAIRECVVWAWTNYRVPVLITENGIGRNDIKAAYHSAYLRMLVKTVKEFDIKVIGYTAWSLIDAFEFTGGFTRPYGLIHVDYENGTLERSHKDSASFWIEMADTGNVPLVNLPSSATASCVSILLLCASLVFTSIL</sequence>
<protein>
    <submittedName>
        <fullName evidence="5">Beta-glucosidase 6</fullName>
    </submittedName>
</protein>
<accession>A0A6P9AM88</accession>